<evidence type="ECO:0000313" key="1">
    <source>
        <dbReference type="EMBL" id="CAB9510956.1"/>
    </source>
</evidence>
<organism evidence="1 2">
    <name type="scientific">Seminavis robusta</name>
    <dbReference type="NCBI Taxonomy" id="568900"/>
    <lineage>
        <taxon>Eukaryota</taxon>
        <taxon>Sar</taxon>
        <taxon>Stramenopiles</taxon>
        <taxon>Ochrophyta</taxon>
        <taxon>Bacillariophyta</taxon>
        <taxon>Bacillariophyceae</taxon>
        <taxon>Bacillariophycidae</taxon>
        <taxon>Naviculales</taxon>
        <taxon>Naviculaceae</taxon>
        <taxon>Seminavis</taxon>
    </lineage>
</organism>
<evidence type="ECO:0000313" key="2">
    <source>
        <dbReference type="Proteomes" id="UP001153069"/>
    </source>
</evidence>
<sequence length="141" mass="15468">MLPTAYQPIQPVLLRVTFEALGTSRVMPKTQTQTLLHDRRPKTQPNGLLMIGCSQGVDVKKFSNASFALVKRLSVYLILSTNSAEETQAISAPVNVNVAFRTRLVNSVSTSNANNKRTRVALIPFSLNPCMSEHQDPTPSS</sequence>
<gene>
    <name evidence="1" type="ORF">SEMRO_461_G147671.1</name>
</gene>
<dbReference type="EMBL" id="CAICTM010000460">
    <property type="protein sequence ID" value="CAB9510956.1"/>
    <property type="molecule type" value="Genomic_DNA"/>
</dbReference>
<protein>
    <submittedName>
        <fullName evidence="1">Uncharacterized protein</fullName>
    </submittedName>
</protein>
<accession>A0A9N8HE83</accession>
<proteinExistence type="predicted"/>
<reference evidence="1" key="1">
    <citation type="submission" date="2020-06" db="EMBL/GenBank/DDBJ databases">
        <authorList>
            <consortium name="Plant Systems Biology data submission"/>
        </authorList>
    </citation>
    <scope>NUCLEOTIDE SEQUENCE</scope>
    <source>
        <strain evidence="1">D6</strain>
    </source>
</reference>
<name>A0A9N8HE83_9STRA</name>
<keyword evidence="2" id="KW-1185">Reference proteome</keyword>
<dbReference type="AlphaFoldDB" id="A0A9N8HE83"/>
<comment type="caution">
    <text evidence="1">The sequence shown here is derived from an EMBL/GenBank/DDBJ whole genome shotgun (WGS) entry which is preliminary data.</text>
</comment>
<dbReference type="Proteomes" id="UP001153069">
    <property type="component" value="Unassembled WGS sequence"/>
</dbReference>